<dbReference type="AlphaFoldDB" id="A0A843W0K7"/>
<protein>
    <submittedName>
        <fullName evidence="1">Uncharacterized protein</fullName>
    </submittedName>
</protein>
<evidence type="ECO:0000313" key="1">
    <source>
        <dbReference type="EMBL" id="MQL99280.1"/>
    </source>
</evidence>
<accession>A0A843W0K7</accession>
<sequence length="196" mass="22694">MTTIHNRNFETVDRTLVLRNSIPRLKLHRGACVLIRRISVRRPNYSPGAWSLAADAFAYGHPFAQTGITFHSAIGITYKTPIQNRHSEALVVPLLPRAIKRRFRVKKPSFRTPKLRFYLKISPFPRFSGRNVTLDHANPWLGDHTESTYHGNRKLSSTRRENSSPEYRIGTSRWSTGHWFHGIPFRGRNCTAERVY</sequence>
<dbReference type="EMBL" id="NMUH01002323">
    <property type="protein sequence ID" value="MQL99280.1"/>
    <property type="molecule type" value="Genomic_DNA"/>
</dbReference>
<name>A0A843W0K7_COLES</name>
<gene>
    <name evidence="1" type="ORF">Taro_032000</name>
</gene>
<comment type="caution">
    <text evidence="1">The sequence shown here is derived from an EMBL/GenBank/DDBJ whole genome shotgun (WGS) entry which is preliminary data.</text>
</comment>
<organism evidence="1 2">
    <name type="scientific">Colocasia esculenta</name>
    <name type="common">Wild taro</name>
    <name type="synonym">Arum esculentum</name>
    <dbReference type="NCBI Taxonomy" id="4460"/>
    <lineage>
        <taxon>Eukaryota</taxon>
        <taxon>Viridiplantae</taxon>
        <taxon>Streptophyta</taxon>
        <taxon>Embryophyta</taxon>
        <taxon>Tracheophyta</taxon>
        <taxon>Spermatophyta</taxon>
        <taxon>Magnoliopsida</taxon>
        <taxon>Liliopsida</taxon>
        <taxon>Araceae</taxon>
        <taxon>Aroideae</taxon>
        <taxon>Colocasieae</taxon>
        <taxon>Colocasia</taxon>
    </lineage>
</organism>
<proteinExistence type="predicted"/>
<reference evidence="1" key="1">
    <citation type="submission" date="2017-07" db="EMBL/GenBank/DDBJ databases">
        <title>Taro Niue Genome Assembly and Annotation.</title>
        <authorList>
            <person name="Atibalentja N."/>
            <person name="Keating K."/>
            <person name="Fields C.J."/>
        </authorList>
    </citation>
    <scope>NUCLEOTIDE SEQUENCE</scope>
    <source>
        <strain evidence="1">Niue_2</strain>
        <tissue evidence="1">Leaf</tissue>
    </source>
</reference>
<keyword evidence="2" id="KW-1185">Reference proteome</keyword>
<dbReference type="Proteomes" id="UP000652761">
    <property type="component" value="Unassembled WGS sequence"/>
</dbReference>
<evidence type="ECO:0000313" key="2">
    <source>
        <dbReference type="Proteomes" id="UP000652761"/>
    </source>
</evidence>